<evidence type="ECO:0000313" key="3">
    <source>
        <dbReference type="EMBL" id="OAY50594.1"/>
    </source>
</evidence>
<dbReference type="Proteomes" id="UP000091857">
    <property type="component" value="Chromosome 5"/>
</dbReference>
<dbReference type="OMA" id="DIAVVYW"/>
<dbReference type="Gramene" id="Manes.05G148500.1.v8.1">
    <property type="protein sequence ID" value="Manes.05G148500.1.v8.1.CDS"/>
    <property type="gene ID" value="Manes.05G148500.v8.1"/>
</dbReference>
<protein>
    <recommendedName>
        <fullName evidence="1">HVA22-like protein</fullName>
    </recommendedName>
</protein>
<dbReference type="OrthoDB" id="434647at2759"/>
<dbReference type="GO" id="GO:0016020">
    <property type="term" value="C:membrane"/>
    <property type="evidence" value="ECO:0007669"/>
    <property type="project" value="UniProtKB-SubCell"/>
</dbReference>
<name>A0A2C9VWD8_MANES</name>
<dbReference type="AlphaFoldDB" id="A0A2C9VWD8"/>
<proteinExistence type="inferred from homology"/>
<feature type="region of interest" description="Disordered" evidence="2">
    <location>
        <begin position="147"/>
        <end position="297"/>
    </location>
</feature>
<evidence type="ECO:0000256" key="2">
    <source>
        <dbReference type="SAM" id="MobiDB-lite"/>
    </source>
</evidence>
<dbReference type="PANTHER" id="PTHR12300:SF117">
    <property type="entry name" value="LP05237P-RELATED"/>
    <property type="match status" value="1"/>
</dbReference>
<gene>
    <name evidence="3" type="ORF">MANES_05G148500v8</name>
</gene>
<reference evidence="4" key="1">
    <citation type="journal article" date="2016" name="Nat. Biotechnol.">
        <title>Sequencing wild and cultivated cassava and related species reveals extensive interspecific hybridization and genetic diversity.</title>
        <authorList>
            <person name="Bredeson J.V."/>
            <person name="Lyons J.B."/>
            <person name="Prochnik S.E."/>
            <person name="Wu G.A."/>
            <person name="Ha C.M."/>
            <person name="Edsinger-Gonzales E."/>
            <person name="Grimwood J."/>
            <person name="Schmutz J."/>
            <person name="Rabbi I.Y."/>
            <person name="Egesi C."/>
            <person name="Nauluvula P."/>
            <person name="Lebot V."/>
            <person name="Ndunguru J."/>
            <person name="Mkamilo G."/>
            <person name="Bart R.S."/>
            <person name="Setter T.L."/>
            <person name="Gleadow R.M."/>
            <person name="Kulakow P."/>
            <person name="Ferguson M.E."/>
            <person name="Rounsley S."/>
            <person name="Rokhsar D.S."/>
        </authorList>
    </citation>
    <scope>NUCLEOTIDE SEQUENCE [LARGE SCALE GENOMIC DNA]</scope>
    <source>
        <strain evidence="4">cv. AM560-2</strain>
    </source>
</reference>
<keyword evidence="4" id="KW-1185">Reference proteome</keyword>
<comment type="caution">
    <text evidence="3">The sequence shown here is derived from an EMBL/GenBank/DDBJ whole genome shotgun (WGS) entry which is preliminary data.</text>
</comment>
<dbReference type="InterPro" id="IPR004345">
    <property type="entry name" value="TB2_DP1_HVA22"/>
</dbReference>
<dbReference type="PANTHER" id="PTHR12300">
    <property type="entry name" value="HVA22-LIKE PROTEINS"/>
    <property type="match status" value="1"/>
</dbReference>
<evidence type="ECO:0000256" key="1">
    <source>
        <dbReference type="RuleBase" id="RU362006"/>
    </source>
</evidence>
<organism evidence="3 4">
    <name type="scientific">Manihot esculenta</name>
    <name type="common">Cassava</name>
    <name type="synonym">Jatropha manihot</name>
    <dbReference type="NCBI Taxonomy" id="3983"/>
    <lineage>
        <taxon>Eukaryota</taxon>
        <taxon>Viridiplantae</taxon>
        <taxon>Streptophyta</taxon>
        <taxon>Embryophyta</taxon>
        <taxon>Tracheophyta</taxon>
        <taxon>Spermatophyta</taxon>
        <taxon>Magnoliopsida</taxon>
        <taxon>eudicotyledons</taxon>
        <taxon>Gunneridae</taxon>
        <taxon>Pentapetalae</taxon>
        <taxon>rosids</taxon>
        <taxon>fabids</taxon>
        <taxon>Malpighiales</taxon>
        <taxon>Euphorbiaceae</taxon>
        <taxon>Crotonoideae</taxon>
        <taxon>Manihoteae</taxon>
        <taxon>Manihot</taxon>
    </lineage>
</organism>
<feature type="compositionally biased region" description="Low complexity" evidence="2">
    <location>
        <begin position="214"/>
        <end position="252"/>
    </location>
</feature>
<feature type="compositionally biased region" description="Basic residues" evidence="2">
    <location>
        <begin position="284"/>
        <end position="297"/>
    </location>
</feature>
<dbReference type="EMBL" id="CM004391">
    <property type="protein sequence ID" value="OAY50594.1"/>
    <property type="molecule type" value="Genomic_DNA"/>
</dbReference>
<sequence length="297" mass="32860">MIGSFLTRGLVMVFGYAYPAYECYKTVEKNKPEIEHLRFWCQYWILVAVLTVCERIGDAFISWVPMYSEAKLAFFIYLWYPKTKGTTYVYDSFFRPYVAKHENEIDRNLLELRTRAGDMAIIYWQRAASYGQTRVFEILQYIASQSTPRSQPQRQGARAHPPAVAPNLQPSGNRPPAAAEPETEEPPSPTSSTSSSQHPMETAEDVAPSQVQEATPPAAASNAQNAPPLASNAQKANATTSGTSSQSSATKAEAMQVEAAPSSTNENANPPVKETNMDEAIRVTRARLRKSRSGPKS</sequence>
<comment type="subcellular location">
    <subcellularLocation>
        <location evidence="1">Membrane</location>
        <topology evidence="1">Multi-pass membrane protein</topology>
    </subcellularLocation>
</comment>
<comment type="similarity">
    <text evidence="1">Belongs to the DP1 family.</text>
</comment>
<evidence type="ECO:0000313" key="4">
    <source>
        <dbReference type="Proteomes" id="UP000091857"/>
    </source>
</evidence>
<dbReference type="Pfam" id="PF03134">
    <property type="entry name" value="TB2_DP1_HVA22"/>
    <property type="match status" value="1"/>
</dbReference>
<accession>A0A2C9VWD8</accession>